<accession>A0A4U0F6L2</accession>
<organism evidence="3 4">
    <name type="scientific">Cohnella pontilimi</name>
    <dbReference type="NCBI Taxonomy" id="2564100"/>
    <lineage>
        <taxon>Bacteria</taxon>
        <taxon>Bacillati</taxon>
        <taxon>Bacillota</taxon>
        <taxon>Bacilli</taxon>
        <taxon>Bacillales</taxon>
        <taxon>Paenibacillaceae</taxon>
        <taxon>Cohnella</taxon>
    </lineage>
</organism>
<keyword evidence="2" id="KW-0732">Signal</keyword>
<dbReference type="PROSITE" id="PS51257">
    <property type="entry name" value="PROKAR_LIPOPROTEIN"/>
    <property type="match status" value="1"/>
</dbReference>
<gene>
    <name evidence="3" type="ORF">E5161_18540</name>
</gene>
<reference evidence="3 4" key="1">
    <citation type="submission" date="2019-04" db="EMBL/GenBank/DDBJ databases">
        <title>Cohnella sp. nov., isolated from soil.</title>
        <authorList>
            <person name="Kim W."/>
        </authorList>
    </citation>
    <scope>NUCLEOTIDE SEQUENCE [LARGE SCALE GENOMIC DNA]</scope>
    <source>
        <strain evidence="3 4">CAU 1483</strain>
    </source>
</reference>
<evidence type="ECO:0000256" key="2">
    <source>
        <dbReference type="SAM" id="SignalP"/>
    </source>
</evidence>
<comment type="caution">
    <text evidence="3">The sequence shown here is derived from an EMBL/GenBank/DDBJ whole genome shotgun (WGS) entry which is preliminary data.</text>
</comment>
<keyword evidence="4" id="KW-1185">Reference proteome</keyword>
<protein>
    <submittedName>
        <fullName evidence="3">SH3 domain-containing protein</fullName>
    </submittedName>
</protein>
<feature type="chain" id="PRO_5020596900" evidence="2">
    <location>
        <begin position="27"/>
        <end position="270"/>
    </location>
</feature>
<feature type="signal peptide" evidence="2">
    <location>
        <begin position="1"/>
        <end position="26"/>
    </location>
</feature>
<evidence type="ECO:0000313" key="3">
    <source>
        <dbReference type="EMBL" id="TJY39574.1"/>
    </source>
</evidence>
<dbReference type="OrthoDB" id="7550365at2"/>
<sequence length="270" mass="30230">MIKRFGLIMVLTVLMLTGCGSHGSKAADSSSIGALPAVTEPNESEPSNMKTSEPKPAESPSADPAADAKPSPQQETYKAFRIEPVDESSQNRIFATFREELMKKIDERDLNYIKEHLDPHVRFSFGGDEAGAEGLIKEWDETRWMELERALQLGGVFTGRGNDQKMFVAPYVFELFDKLPEQLDAFTYGVAVEKDVKVYADRSESSQVLDVLDYTVVKMEYEEGGWTPVITPSGYGGYVKQGQVRSPIDYRVIFNFQDDNWKIITFVAGD</sequence>
<feature type="region of interest" description="Disordered" evidence="1">
    <location>
        <begin position="25"/>
        <end position="74"/>
    </location>
</feature>
<dbReference type="RefSeq" id="WP_136779377.1">
    <property type="nucleotide sequence ID" value="NZ_SUPK01000010.1"/>
</dbReference>
<dbReference type="AlphaFoldDB" id="A0A4U0F6L2"/>
<dbReference type="EMBL" id="SUPK01000010">
    <property type="protein sequence ID" value="TJY39574.1"/>
    <property type="molecule type" value="Genomic_DNA"/>
</dbReference>
<name>A0A4U0F6L2_9BACL</name>
<feature type="compositionally biased region" description="Low complexity" evidence="1">
    <location>
        <begin position="58"/>
        <end position="72"/>
    </location>
</feature>
<dbReference type="Proteomes" id="UP000309673">
    <property type="component" value="Unassembled WGS sequence"/>
</dbReference>
<evidence type="ECO:0000313" key="4">
    <source>
        <dbReference type="Proteomes" id="UP000309673"/>
    </source>
</evidence>
<evidence type="ECO:0000256" key="1">
    <source>
        <dbReference type="SAM" id="MobiDB-lite"/>
    </source>
</evidence>
<proteinExistence type="predicted"/>